<dbReference type="STRING" id="1886670.PTI45_02082"/>
<gene>
    <name evidence="1" type="ORF">PTI45_02082</name>
</gene>
<keyword evidence="2" id="KW-1185">Reference proteome</keyword>
<dbReference type="AlphaFoldDB" id="A0A1E3L3Z5"/>
<accession>A0A1E3L3Z5</accession>
<dbReference type="Proteomes" id="UP000094578">
    <property type="component" value="Unassembled WGS sequence"/>
</dbReference>
<protein>
    <submittedName>
        <fullName evidence="1">Uncharacterized protein</fullName>
    </submittedName>
</protein>
<proteinExistence type="predicted"/>
<organism evidence="1 2">
    <name type="scientific">Paenibacillus nuruki</name>
    <dbReference type="NCBI Taxonomy" id="1886670"/>
    <lineage>
        <taxon>Bacteria</taxon>
        <taxon>Bacillati</taxon>
        <taxon>Bacillota</taxon>
        <taxon>Bacilli</taxon>
        <taxon>Bacillales</taxon>
        <taxon>Paenibacillaceae</taxon>
        <taxon>Paenibacillus</taxon>
    </lineage>
</organism>
<sequence>MTLAECLSHLHHDLLLVNMHKPGYLTRSVAELQKTISPDILNEEGYELRTHGFNFGRTQKKAIGKVNGPNLWNEW</sequence>
<evidence type="ECO:0000313" key="2">
    <source>
        <dbReference type="Proteomes" id="UP000094578"/>
    </source>
</evidence>
<name>A0A1E3L3Z5_9BACL</name>
<dbReference type="EMBL" id="MDER01000036">
    <property type="protein sequence ID" value="ODP28537.1"/>
    <property type="molecule type" value="Genomic_DNA"/>
</dbReference>
<dbReference type="RefSeq" id="WP_069327508.1">
    <property type="nucleotide sequence ID" value="NZ_MDER01000036.1"/>
</dbReference>
<comment type="caution">
    <text evidence="1">The sequence shown here is derived from an EMBL/GenBank/DDBJ whole genome shotgun (WGS) entry which is preliminary data.</text>
</comment>
<reference evidence="1 2" key="1">
    <citation type="submission" date="2016-08" db="EMBL/GenBank/DDBJ databases">
        <title>Genome sequencing of Paenibacillus sp. TI45-13ar, isolated from Korean traditional nuruk.</title>
        <authorList>
            <person name="Kim S.-J."/>
        </authorList>
    </citation>
    <scope>NUCLEOTIDE SEQUENCE [LARGE SCALE GENOMIC DNA]</scope>
    <source>
        <strain evidence="1 2">TI45-13ar</strain>
    </source>
</reference>
<evidence type="ECO:0000313" key="1">
    <source>
        <dbReference type="EMBL" id="ODP28537.1"/>
    </source>
</evidence>